<name>A0ABY6J419_9BACT</name>
<sequence length="126" mass="14263">MDLTNTINNACAHNFDAASWLRFVDSLVTDNDLEYSSNEEDDAWINVMNDKGEQVFFCGRSIPLLFAAGRLPGVERYPHPMEVVIANDWWSADYSINLDALACLTWHTDEIDPAAFSLLDFVYATH</sequence>
<protein>
    <recommendedName>
        <fullName evidence="3">DUF2750 domain-containing protein</fullName>
    </recommendedName>
</protein>
<dbReference type="RefSeq" id="WP_244841421.1">
    <property type="nucleotide sequence ID" value="NZ_CP107006.1"/>
</dbReference>
<proteinExistence type="predicted"/>
<evidence type="ECO:0008006" key="3">
    <source>
        <dbReference type="Google" id="ProtNLM"/>
    </source>
</evidence>
<reference evidence="1" key="1">
    <citation type="submission" date="2022-10" db="EMBL/GenBank/DDBJ databases">
        <title>Chitinophaga sp. nov., isolated from soil.</title>
        <authorList>
            <person name="Jeon C.O."/>
        </authorList>
    </citation>
    <scope>NUCLEOTIDE SEQUENCE</scope>
    <source>
        <strain evidence="1">R8</strain>
    </source>
</reference>
<evidence type="ECO:0000313" key="2">
    <source>
        <dbReference type="Proteomes" id="UP001162741"/>
    </source>
</evidence>
<keyword evidence="2" id="KW-1185">Reference proteome</keyword>
<dbReference type="Proteomes" id="UP001162741">
    <property type="component" value="Chromosome"/>
</dbReference>
<gene>
    <name evidence="1" type="ORF">MKQ68_04420</name>
</gene>
<evidence type="ECO:0000313" key="1">
    <source>
        <dbReference type="EMBL" id="UYQ94333.1"/>
    </source>
</evidence>
<organism evidence="1 2">
    <name type="scientific">Chitinophaga horti</name>
    <dbReference type="NCBI Taxonomy" id="2920382"/>
    <lineage>
        <taxon>Bacteria</taxon>
        <taxon>Pseudomonadati</taxon>
        <taxon>Bacteroidota</taxon>
        <taxon>Chitinophagia</taxon>
        <taxon>Chitinophagales</taxon>
        <taxon>Chitinophagaceae</taxon>
        <taxon>Chitinophaga</taxon>
    </lineage>
</organism>
<accession>A0ABY6J419</accession>
<dbReference type="EMBL" id="CP107006">
    <property type="protein sequence ID" value="UYQ94333.1"/>
    <property type="molecule type" value="Genomic_DNA"/>
</dbReference>